<evidence type="ECO:0000256" key="15">
    <source>
        <dbReference type="PIRNR" id="PIRNR037090"/>
    </source>
</evidence>
<feature type="disulfide bond" evidence="16">
    <location>
        <begin position="772"/>
        <end position="828"/>
    </location>
</feature>
<dbReference type="Pfam" id="PF00060">
    <property type="entry name" value="Lig_chan"/>
    <property type="match status" value="2"/>
</dbReference>
<dbReference type="FunFam" id="3.40.50.2300:FF:000081">
    <property type="entry name" value="Glutamate receptor"/>
    <property type="match status" value="1"/>
</dbReference>
<dbReference type="CDD" id="cd13686">
    <property type="entry name" value="GluR_Plant"/>
    <property type="match status" value="1"/>
</dbReference>
<dbReference type="InterPro" id="IPR001828">
    <property type="entry name" value="ANF_lig-bd_rcpt"/>
</dbReference>
<keyword evidence="6 18" id="KW-0732">Signal</keyword>
<keyword evidence="10 15" id="KW-0675">Receptor</keyword>
<dbReference type="SUPFAM" id="SSF53850">
    <property type="entry name" value="Periplasmic binding protein-like II"/>
    <property type="match status" value="1"/>
</dbReference>
<keyword evidence="11" id="KW-0325">Glycoprotein</keyword>
<keyword evidence="16" id="KW-1015">Disulfide bond</keyword>
<evidence type="ECO:0000313" key="20">
    <source>
        <dbReference type="EMBL" id="KAK2986065.1"/>
    </source>
</evidence>
<feature type="transmembrane region" description="Helical" evidence="17">
    <location>
        <begin position="661"/>
        <end position="680"/>
    </location>
</feature>
<evidence type="ECO:0000256" key="18">
    <source>
        <dbReference type="SAM" id="SignalP"/>
    </source>
</evidence>
<proteinExistence type="inferred from homology"/>
<dbReference type="Gene3D" id="3.40.190.10">
    <property type="entry name" value="Periplasmic binding protein-like II"/>
    <property type="match status" value="2"/>
</dbReference>
<dbReference type="AlphaFoldDB" id="A0AA88SBV3"/>
<comment type="similarity">
    <text evidence="2 15">Belongs to the glutamate-gated ion channel (TC 1.A.10.1) family.</text>
</comment>
<evidence type="ECO:0000256" key="8">
    <source>
        <dbReference type="ARBA" id="ARBA00023065"/>
    </source>
</evidence>
<feature type="signal peptide" evidence="18">
    <location>
        <begin position="1"/>
        <end position="24"/>
    </location>
</feature>
<dbReference type="SUPFAM" id="SSF53822">
    <property type="entry name" value="Periplasmic binding protein-like I"/>
    <property type="match status" value="1"/>
</dbReference>
<dbReference type="InterPro" id="IPR028082">
    <property type="entry name" value="Peripla_BP_I"/>
</dbReference>
<organism evidence="20 21">
    <name type="scientific">Escallonia rubra</name>
    <dbReference type="NCBI Taxonomy" id="112253"/>
    <lineage>
        <taxon>Eukaryota</taxon>
        <taxon>Viridiplantae</taxon>
        <taxon>Streptophyta</taxon>
        <taxon>Embryophyta</taxon>
        <taxon>Tracheophyta</taxon>
        <taxon>Spermatophyta</taxon>
        <taxon>Magnoliopsida</taxon>
        <taxon>eudicotyledons</taxon>
        <taxon>Gunneridae</taxon>
        <taxon>Pentapetalae</taxon>
        <taxon>asterids</taxon>
        <taxon>campanulids</taxon>
        <taxon>Escalloniales</taxon>
        <taxon>Escalloniaceae</taxon>
        <taxon>Escallonia</taxon>
    </lineage>
</organism>
<evidence type="ECO:0000256" key="3">
    <source>
        <dbReference type="ARBA" id="ARBA00011095"/>
    </source>
</evidence>
<evidence type="ECO:0000256" key="16">
    <source>
        <dbReference type="PIRSR" id="PIRSR037090-50"/>
    </source>
</evidence>
<dbReference type="SMART" id="SM00079">
    <property type="entry name" value="PBPe"/>
    <property type="match status" value="1"/>
</dbReference>
<comment type="function">
    <text evidence="15">Glutamate-gated receptor that probably acts as non-selective cation channel.</text>
</comment>
<evidence type="ECO:0000256" key="6">
    <source>
        <dbReference type="ARBA" id="ARBA00022729"/>
    </source>
</evidence>
<dbReference type="CDD" id="cd19990">
    <property type="entry name" value="PBP1_GABAb_receptor_plant"/>
    <property type="match status" value="1"/>
</dbReference>
<reference evidence="20" key="1">
    <citation type="submission" date="2022-12" db="EMBL/GenBank/DDBJ databases">
        <title>Draft genome assemblies for two species of Escallonia (Escalloniales).</title>
        <authorList>
            <person name="Chanderbali A."/>
            <person name="Dervinis C."/>
            <person name="Anghel I."/>
            <person name="Soltis D."/>
            <person name="Soltis P."/>
            <person name="Zapata F."/>
        </authorList>
    </citation>
    <scope>NUCLEOTIDE SEQUENCE</scope>
    <source>
        <strain evidence="20">UCBG92.1500</strain>
        <tissue evidence="20">Leaf</tissue>
    </source>
</reference>
<dbReference type="InterPro" id="IPR017103">
    <property type="entry name" value="Iontropic_Glu_rcpt_pln"/>
</dbReference>
<evidence type="ECO:0000313" key="21">
    <source>
        <dbReference type="Proteomes" id="UP001187471"/>
    </source>
</evidence>
<feature type="domain" description="Ionotropic glutamate receptor C-terminal" evidence="19">
    <location>
        <begin position="439"/>
        <end position="824"/>
    </location>
</feature>
<keyword evidence="8 15" id="KW-0406">Ion transport</keyword>
<evidence type="ECO:0000256" key="11">
    <source>
        <dbReference type="ARBA" id="ARBA00023180"/>
    </source>
</evidence>
<dbReference type="InterPro" id="IPR044440">
    <property type="entry name" value="GABAb_receptor_plant_PBP1"/>
</dbReference>
<evidence type="ECO:0000259" key="19">
    <source>
        <dbReference type="SMART" id="SM00079"/>
    </source>
</evidence>
<dbReference type="PANTHER" id="PTHR34836:SF1">
    <property type="entry name" value="OS09G0428600 PROTEIN"/>
    <property type="match status" value="1"/>
</dbReference>
<dbReference type="PIRSF" id="PIRSF037090">
    <property type="entry name" value="Iontro_Glu-like_rcpt_pln"/>
    <property type="match status" value="1"/>
</dbReference>
<evidence type="ECO:0000256" key="5">
    <source>
        <dbReference type="ARBA" id="ARBA00022692"/>
    </source>
</evidence>
<evidence type="ECO:0000256" key="2">
    <source>
        <dbReference type="ARBA" id="ARBA00008685"/>
    </source>
</evidence>
<comment type="caution">
    <text evidence="20">The sequence shown here is derived from an EMBL/GenBank/DDBJ whole genome shotgun (WGS) entry which is preliminary data.</text>
</comment>
<feature type="chain" id="PRO_5041666057" description="Glutamate receptor" evidence="18">
    <location>
        <begin position="25"/>
        <end position="890"/>
    </location>
</feature>
<comment type="subcellular location">
    <subcellularLocation>
        <location evidence="1">Membrane</location>
        <topology evidence="1">Multi-pass membrane protein</topology>
    </subcellularLocation>
</comment>
<feature type="transmembrane region" description="Helical" evidence="17">
    <location>
        <begin position="846"/>
        <end position="870"/>
    </location>
</feature>
<dbReference type="InterPro" id="IPR019594">
    <property type="entry name" value="Glu/Gly-bd"/>
</dbReference>
<accession>A0AA88SBV3</accession>
<comment type="function">
    <text evidence="14">Glutamate-gated receptor that probably acts as a non-selective cation channel. May be involved in light-signal transduction and calcium homeostasis via the regulation of calcium influx into cells.</text>
</comment>
<evidence type="ECO:0000256" key="14">
    <source>
        <dbReference type="ARBA" id="ARBA00049638"/>
    </source>
</evidence>
<keyword evidence="13 15" id="KW-0407">Ion channel</keyword>
<dbReference type="Pfam" id="PF10613">
    <property type="entry name" value="Lig_chan-Glu_bd"/>
    <property type="match status" value="1"/>
</dbReference>
<dbReference type="GO" id="GO:0016020">
    <property type="term" value="C:membrane"/>
    <property type="evidence" value="ECO:0007669"/>
    <property type="project" value="UniProtKB-SubCell"/>
</dbReference>
<keyword evidence="21" id="KW-1185">Reference proteome</keyword>
<keyword evidence="4 15" id="KW-0813">Transport</keyword>
<evidence type="ECO:0000256" key="12">
    <source>
        <dbReference type="ARBA" id="ARBA00023286"/>
    </source>
</evidence>
<dbReference type="InterPro" id="IPR015683">
    <property type="entry name" value="Ionotropic_Glu_rcpt"/>
</dbReference>
<keyword evidence="5 17" id="KW-0812">Transmembrane</keyword>
<dbReference type="EMBL" id="JAVXUO010001093">
    <property type="protein sequence ID" value="KAK2986065.1"/>
    <property type="molecule type" value="Genomic_DNA"/>
</dbReference>
<dbReference type="PANTHER" id="PTHR34836">
    <property type="entry name" value="OS06G0188250 PROTEIN"/>
    <property type="match status" value="1"/>
</dbReference>
<evidence type="ECO:0000256" key="17">
    <source>
        <dbReference type="SAM" id="Phobius"/>
    </source>
</evidence>
<evidence type="ECO:0000256" key="13">
    <source>
        <dbReference type="ARBA" id="ARBA00023303"/>
    </source>
</evidence>
<gene>
    <name evidence="20" type="ORF">RJ640_011506</name>
</gene>
<keyword evidence="9 15" id="KW-0472">Membrane</keyword>
<keyword evidence="7 17" id="KW-1133">Transmembrane helix</keyword>
<evidence type="ECO:0000256" key="7">
    <source>
        <dbReference type="ARBA" id="ARBA00022989"/>
    </source>
</evidence>
<evidence type="ECO:0000256" key="10">
    <source>
        <dbReference type="ARBA" id="ARBA00023170"/>
    </source>
</evidence>
<dbReference type="Pfam" id="PF01094">
    <property type="entry name" value="ANF_receptor"/>
    <property type="match status" value="1"/>
</dbReference>
<dbReference type="InterPro" id="IPR001320">
    <property type="entry name" value="Iontro_rcpt_C"/>
</dbReference>
<dbReference type="GO" id="GO:0015276">
    <property type="term" value="F:ligand-gated monoatomic ion channel activity"/>
    <property type="evidence" value="ECO:0007669"/>
    <property type="project" value="InterPro"/>
</dbReference>
<evidence type="ECO:0000256" key="9">
    <source>
        <dbReference type="ARBA" id="ARBA00023136"/>
    </source>
</evidence>
<dbReference type="Gene3D" id="1.10.287.70">
    <property type="match status" value="1"/>
</dbReference>
<sequence length="890" mass="99168">MRKNHVVSLFFCLALMIISKGVATAQSSTVPVNVGVILDKDTWAGKMGLRCISMALNDFYASHGHYKTRLVLNVRDSNKSVVRAALMAQDLLQNVKVQAIIGPVTSMQANFVINLGEHSQVPIISFSATSPSLSSLRSEYFIRATHIDTCQVKAISSLVQAFGWRAVVPVYADTEFGEGVIPFLTDALQEVNARIPYRSVIHPSASDAEIAAELYKLMTMQTRVFVVHMPPDLGSQFFAKANEVGMMSKDYVWIITTGITNHFSMVEPLVNIPMPGVLGVRPHVPRRKRLDHFITRWKWKSRQKNSVDANLSIFGLWAYDATIALAMAVEKVGARHSSYNSTHKHLRGVLASTRLHGLSGDFHIVNGQLRSSAFQIVNIIGNVEQVIGFWTEKNGISKGLNFTSTNMYSTSKQNLGAIVWPGETTYAPKGWVIPTNKKNLRVGVPVKDGFSAFVNVTRGSSSSTTVVTGFCIDVFDAVMAALPYNVPYEYVPFMKHNGEMAGDYNELVYQVFLGNFDAVVGDVTILANRSLYVDFTLPYTESGVTMIVPVKDKKEKNEWVFLKSFTWDLWVTSACFFVFMGFFIWILEHKKNEDFRGTRAQQIGTSFWFSFSTMVFAHSNPLSLHLNILDKRLSLLLTQHCSSFYLLDYVLSIEEKVVSNLARFVVIIWCFVVLILTQSYTASLTSMLTVRKLEPTFTSVQDLIMKGETIGYPKDSFVLQLLKQFNIDSSKLKEFNVTSDLEVAFSKGSSDGGMAAAFNEIPYLKLFLEKHCSKYALVGPTIKTNGFGFVFPKGSPLVPDVSRALLSVTEGDKMVQIQKAWFGEKINCPDDAGASLASSSLSLNSFWGLFLIVGVASSIALIIFTSTLVFEHRHKLMHFVSQIYGYILHR</sequence>
<name>A0AA88SBV3_9ASTE</name>
<dbReference type="FunFam" id="3.40.50.2300:FF:000310">
    <property type="entry name" value="Glutamate receptor"/>
    <property type="match status" value="1"/>
</dbReference>
<dbReference type="FunFam" id="3.40.190.10:FF:000103">
    <property type="entry name" value="Glutamate receptor"/>
    <property type="match status" value="1"/>
</dbReference>
<dbReference type="Proteomes" id="UP001187471">
    <property type="component" value="Unassembled WGS sequence"/>
</dbReference>
<comment type="subunit">
    <text evidence="3">May form heteromers.</text>
</comment>
<evidence type="ECO:0000256" key="4">
    <source>
        <dbReference type="ARBA" id="ARBA00022448"/>
    </source>
</evidence>
<protein>
    <recommendedName>
        <fullName evidence="15">Glutamate receptor</fullName>
    </recommendedName>
</protein>
<keyword evidence="12 15" id="KW-1071">Ligand-gated ion channel</keyword>
<evidence type="ECO:0000256" key="1">
    <source>
        <dbReference type="ARBA" id="ARBA00004141"/>
    </source>
</evidence>
<feature type="transmembrane region" description="Helical" evidence="17">
    <location>
        <begin position="567"/>
        <end position="587"/>
    </location>
</feature>
<dbReference type="Gene3D" id="3.40.50.2300">
    <property type="match status" value="3"/>
</dbReference>